<evidence type="ECO:0000313" key="1">
    <source>
        <dbReference type="EMBL" id="VDN44428.1"/>
    </source>
</evidence>
<dbReference type="OrthoDB" id="5810830at2759"/>
<organism evidence="1 2">
    <name type="scientific">Gongylonema pulchrum</name>
    <dbReference type="NCBI Taxonomy" id="637853"/>
    <lineage>
        <taxon>Eukaryota</taxon>
        <taxon>Metazoa</taxon>
        <taxon>Ecdysozoa</taxon>
        <taxon>Nematoda</taxon>
        <taxon>Chromadorea</taxon>
        <taxon>Rhabditida</taxon>
        <taxon>Spirurina</taxon>
        <taxon>Spiruromorpha</taxon>
        <taxon>Spiruroidea</taxon>
        <taxon>Gongylonematidae</taxon>
        <taxon>Gongylonema</taxon>
    </lineage>
</organism>
<sequence>MRRFCFIQVETTVPEDSLLVTNGVSAIRQVLHPLALRSSFVLSPLFYKFINISRYEALPDDGNCSLEDELTFIRDRVLRYLHRGTFSTT</sequence>
<keyword evidence="2" id="KW-1185">Reference proteome</keyword>
<reference evidence="1 2" key="1">
    <citation type="submission" date="2018-11" db="EMBL/GenBank/DDBJ databases">
        <authorList>
            <consortium name="Pathogen Informatics"/>
        </authorList>
    </citation>
    <scope>NUCLEOTIDE SEQUENCE [LARGE SCALE GENOMIC DNA]</scope>
</reference>
<evidence type="ECO:0000313" key="2">
    <source>
        <dbReference type="Proteomes" id="UP000271098"/>
    </source>
</evidence>
<protein>
    <submittedName>
        <fullName evidence="1">Uncharacterized protein</fullName>
    </submittedName>
</protein>
<name>A0A3P7P6D0_9BILA</name>
<accession>A0A3P7P6D0</accession>
<dbReference type="AlphaFoldDB" id="A0A3P7P6D0"/>
<dbReference type="EMBL" id="UYRT01105984">
    <property type="protein sequence ID" value="VDN44428.1"/>
    <property type="molecule type" value="Genomic_DNA"/>
</dbReference>
<dbReference type="Proteomes" id="UP000271098">
    <property type="component" value="Unassembled WGS sequence"/>
</dbReference>
<gene>
    <name evidence="1" type="ORF">GPUH_LOCUS25619</name>
</gene>
<proteinExistence type="predicted"/>